<name>A0ABU7MWG7_9ACTN</name>
<evidence type="ECO:0000313" key="6">
    <source>
        <dbReference type="EMBL" id="MEE4024593.1"/>
    </source>
</evidence>
<dbReference type="SMART" id="SM00155">
    <property type="entry name" value="PLDc"/>
    <property type="match status" value="2"/>
</dbReference>
<comment type="caution">
    <text evidence="6">The sequence shown here is derived from an EMBL/GenBank/DDBJ whole genome shotgun (WGS) entry which is preliminary data.</text>
</comment>
<keyword evidence="4" id="KW-0443">Lipid metabolism</keyword>
<keyword evidence="3" id="KW-0378">Hydrolase</keyword>
<dbReference type="Pfam" id="PF00614">
    <property type="entry name" value="PLDc"/>
    <property type="match status" value="1"/>
</dbReference>
<dbReference type="EMBL" id="JAZDUE010000013">
    <property type="protein sequence ID" value="MEE4024593.1"/>
    <property type="molecule type" value="Genomic_DNA"/>
</dbReference>
<gene>
    <name evidence="6" type="ORF">V1Y59_16020</name>
</gene>
<accession>A0ABU7MWG7</accession>
<dbReference type="Proteomes" id="UP001335729">
    <property type="component" value="Unassembled WGS sequence"/>
</dbReference>
<evidence type="ECO:0000256" key="1">
    <source>
        <dbReference type="ARBA" id="ARBA00000798"/>
    </source>
</evidence>
<evidence type="ECO:0000313" key="7">
    <source>
        <dbReference type="Proteomes" id="UP001335729"/>
    </source>
</evidence>
<feature type="domain" description="PLD phosphodiesterase" evidence="5">
    <location>
        <begin position="339"/>
        <end position="366"/>
    </location>
</feature>
<evidence type="ECO:0000256" key="2">
    <source>
        <dbReference type="ARBA" id="ARBA00022737"/>
    </source>
</evidence>
<keyword evidence="7" id="KW-1185">Reference proteome</keyword>
<dbReference type="SUPFAM" id="SSF56024">
    <property type="entry name" value="Phospholipase D/nuclease"/>
    <property type="match status" value="2"/>
</dbReference>
<dbReference type="InterPro" id="IPR001736">
    <property type="entry name" value="PLipase_D/transphosphatidylase"/>
</dbReference>
<evidence type="ECO:0000259" key="5">
    <source>
        <dbReference type="PROSITE" id="PS50035"/>
    </source>
</evidence>
<proteinExistence type="predicted"/>
<feature type="domain" description="PLD phosphodiesterase" evidence="5">
    <location>
        <begin position="124"/>
        <end position="151"/>
    </location>
</feature>
<dbReference type="Gene3D" id="3.30.870.10">
    <property type="entry name" value="Endonuclease Chain A"/>
    <property type="match status" value="2"/>
</dbReference>
<evidence type="ECO:0000256" key="4">
    <source>
        <dbReference type="ARBA" id="ARBA00023098"/>
    </source>
</evidence>
<comment type="catalytic activity">
    <reaction evidence="1">
        <text>a 1,2-diacyl-sn-glycero-3-phosphocholine + H2O = a 1,2-diacyl-sn-glycero-3-phosphate + choline + H(+)</text>
        <dbReference type="Rhea" id="RHEA:14445"/>
        <dbReference type="ChEBI" id="CHEBI:15354"/>
        <dbReference type="ChEBI" id="CHEBI:15377"/>
        <dbReference type="ChEBI" id="CHEBI:15378"/>
        <dbReference type="ChEBI" id="CHEBI:57643"/>
        <dbReference type="ChEBI" id="CHEBI:58608"/>
        <dbReference type="EC" id="3.1.4.4"/>
    </reaction>
</comment>
<dbReference type="PANTHER" id="PTHR18896">
    <property type="entry name" value="PHOSPHOLIPASE D"/>
    <property type="match status" value="1"/>
</dbReference>
<dbReference type="InterPro" id="IPR025202">
    <property type="entry name" value="PLD-like_dom"/>
</dbReference>
<organism evidence="6 7">
    <name type="scientific">Gordonia prachuapensis</name>
    <dbReference type="NCBI Taxonomy" id="3115651"/>
    <lineage>
        <taxon>Bacteria</taxon>
        <taxon>Bacillati</taxon>
        <taxon>Actinomycetota</taxon>
        <taxon>Actinomycetes</taxon>
        <taxon>Mycobacteriales</taxon>
        <taxon>Gordoniaceae</taxon>
        <taxon>Gordonia</taxon>
    </lineage>
</organism>
<dbReference type="PROSITE" id="PS50035">
    <property type="entry name" value="PLD"/>
    <property type="match status" value="2"/>
</dbReference>
<dbReference type="CDD" id="cd09143">
    <property type="entry name" value="PLDc_vPLD1_2_like_bac_2"/>
    <property type="match status" value="1"/>
</dbReference>
<keyword evidence="2" id="KW-0677">Repeat</keyword>
<reference evidence="6 7" key="1">
    <citation type="submission" date="2024-01" db="EMBL/GenBank/DDBJ databases">
        <title>Draft genome sequence of Gordonia sp. PKS22-38.</title>
        <authorList>
            <person name="Suphannarot A."/>
            <person name="Mingma R."/>
        </authorList>
    </citation>
    <scope>NUCLEOTIDE SEQUENCE [LARGE SCALE GENOMIC DNA]</scope>
    <source>
        <strain evidence="6 7">PKS22-38</strain>
    </source>
</reference>
<dbReference type="CDD" id="cd09140">
    <property type="entry name" value="PLDc_vPLD1_2_like_bac_1"/>
    <property type="match status" value="1"/>
</dbReference>
<dbReference type="Pfam" id="PF13091">
    <property type="entry name" value="PLDc_2"/>
    <property type="match status" value="1"/>
</dbReference>
<dbReference type="PANTHER" id="PTHR18896:SF76">
    <property type="entry name" value="PHOSPHOLIPASE"/>
    <property type="match status" value="1"/>
</dbReference>
<dbReference type="InterPro" id="IPR015679">
    <property type="entry name" value="PLipase_D_fam"/>
</dbReference>
<protein>
    <submittedName>
        <fullName evidence="6">Phospholipase D-like domain-containing protein</fullName>
    </submittedName>
</protein>
<evidence type="ECO:0000256" key="3">
    <source>
        <dbReference type="ARBA" id="ARBA00022801"/>
    </source>
</evidence>
<sequence length="491" mass="54484">MFVPGVNCCEIAHADRLACVIDAADYFRIAKSAMLGARRRIMLIGWDFDTRIELEPDGATLDGPNTLGDFLNWLPKNRPDLEIYLLKWSVGAVTALTRGMAPIFVLNWLNHPRVHLQIDTRHPLRAAHHQKIVVIDDAVAFCGGIDMTVDRWDRSGHADRDTHRVTPTGKSYGPWHDATTAVDGAAARAVGAIARSRWLSATGQALDPVPTPAGDRWPEDLEPTMRSVDVAVSRTLPQLDDRAEVREIEQLYLTAIRSARRYLYIESQYLAARSLAEAMAVRLEEPDGPEIVVVLPRHADGWLEQQAMDGARERLLHLLWRADHHGRFRALYPVTVSGQPIYVHAKILIADDTLLRVGSSNLNNRSLGLDSECDIAVQAAGDATGADHREAIRGVRDRLVAEHLDVGVERFGAELDARGSLVATVGALAGDGKTLREFDRETVDDETSALAENDLVDPESSARPPILERTYRMLASQPLRRLARPNPRRRN</sequence>